<keyword evidence="2" id="KW-1185">Reference proteome</keyword>
<evidence type="ECO:0000313" key="2">
    <source>
        <dbReference type="Proteomes" id="UP000762676"/>
    </source>
</evidence>
<reference evidence="1 2" key="1">
    <citation type="journal article" date="2021" name="Elife">
        <title>Chloroplast acquisition without the gene transfer in kleptoplastic sea slugs, Plakobranchus ocellatus.</title>
        <authorList>
            <person name="Maeda T."/>
            <person name="Takahashi S."/>
            <person name="Yoshida T."/>
            <person name="Shimamura S."/>
            <person name="Takaki Y."/>
            <person name="Nagai Y."/>
            <person name="Toyoda A."/>
            <person name="Suzuki Y."/>
            <person name="Arimoto A."/>
            <person name="Ishii H."/>
            <person name="Satoh N."/>
            <person name="Nishiyama T."/>
            <person name="Hasebe M."/>
            <person name="Maruyama T."/>
            <person name="Minagawa J."/>
            <person name="Obokata J."/>
            <person name="Shigenobu S."/>
        </authorList>
    </citation>
    <scope>NUCLEOTIDE SEQUENCE [LARGE SCALE GENOMIC DNA]</scope>
</reference>
<evidence type="ECO:0000313" key="1">
    <source>
        <dbReference type="EMBL" id="GFR99250.1"/>
    </source>
</evidence>
<proteinExistence type="predicted"/>
<comment type="caution">
    <text evidence="1">The sequence shown here is derived from an EMBL/GenBank/DDBJ whole genome shotgun (WGS) entry which is preliminary data.</text>
</comment>
<organism evidence="1 2">
    <name type="scientific">Elysia marginata</name>
    <dbReference type="NCBI Taxonomy" id="1093978"/>
    <lineage>
        <taxon>Eukaryota</taxon>
        <taxon>Metazoa</taxon>
        <taxon>Spiralia</taxon>
        <taxon>Lophotrochozoa</taxon>
        <taxon>Mollusca</taxon>
        <taxon>Gastropoda</taxon>
        <taxon>Heterobranchia</taxon>
        <taxon>Euthyneura</taxon>
        <taxon>Panpulmonata</taxon>
        <taxon>Sacoglossa</taxon>
        <taxon>Placobranchoidea</taxon>
        <taxon>Plakobranchidae</taxon>
        <taxon>Elysia</taxon>
    </lineage>
</organism>
<dbReference type="AlphaFoldDB" id="A0AAV4HP63"/>
<accession>A0AAV4HP63</accession>
<gene>
    <name evidence="1" type="ORF">ElyMa_002788700</name>
</gene>
<protein>
    <submittedName>
        <fullName evidence="1">Uncharacterized protein</fullName>
    </submittedName>
</protein>
<dbReference type="EMBL" id="BMAT01005749">
    <property type="protein sequence ID" value="GFR99250.1"/>
    <property type="molecule type" value="Genomic_DNA"/>
</dbReference>
<name>A0AAV4HP63_9GAST</name>
<dbReference type="Proteomes" id="UP000762676">
    <property type="component" value="Unassembled WGS sequence"/>
</dbReference>
<sequence length="93" mass="10059">MSTPGYPAYYYGDSQTGSMSNLSEGGGGGMRRYASKSSIAGAHSLAGSRTIKDLLLQVPVFESFPVRILRKRHCGWRPLLHVHNSVVGHQRGG</sequence>